<dbReference type="PROSITE" id="PS50119">
    <property type="entry name" value="ZF_BBOX"/>
    <property type="match status" value="1"/>
</dbReference>
<feature type="repeat" description="Filamin" evidence="3">
    <location>
        <begin position="816"/>
        <end position="944"/>
    </location>
</feature>
<dbReference type="InterPro" id="IPR014756">
    <property type="entry name" value="Ig_E-set"/>
</dbReference>
<dbReference type="InterPro" id="IPR013087">
    <property type="entry name" value="Znf_C2H2_type"/>
</dbReference>
<keyword evidence="2" id="KW-0863">Zinc-finger</keyword>
<evidence type="ECO:0008006" key="8">
    <source>
        <dbReference type="Google" id="ProtNLM"/>
    </source>
</evidence>
<accession>A0A7S1INK6</accession>
<dbReference type="SMART" id="SM00213">
    <property type="entry name" value="UBQ"/>
    <property type="match status" value="1"/>
</dbReference>
<evidence type="ECO:0000256" key="3">
    <source>
        <dbReference type="PROSITE-ProRule" id="PRU00087"/>
    </source>
</evidence>
<evidence type="ECO:0000256" key="2">
    <source>
        <dbReference type="PROSITE-ProRule" id="PRU00024"/>
    </source>
</evidence>
<reference evidence="7" key="1">
    <citation type="submission" date="2021-01" db="EMBL/GenBank/DDBJ databases">
        <authorList>
            <person name="Corre E."/>
            <person name="Pelletier E."/>
            <person name="Niang G."/>
            <person name="Scheremetjew M."/>
            <person name="Finn R."/>
            <person name="Kale V."/>
            <person name="Holt S."/>
            <person name="Cochrane G."/>
            <person name="Meng A."/>
            <person name="Brown T."/>
            <person name="Cohen L."/>
        </authorList>
    </citation>
    <scope>NUCLEOTIDE SEQUENCE</scope>
    <source>
        <strain evidence="7">NIES-381</strain>
    </source>
</reference>
<feature type="region of interest" description="Disordered" evidence="4">
    <location>
        <begin position="764"/>
        <end position="805"/>
    </location>
</feature>
<dbReference type="Gene3D" id="4.10.640.40">
    <property type="entry name" value="Cytoplasmic polyadenylation element-binding protein, ZZ domain"/>
    <property type="match status" value="1"/>
</dbReference>
<dbReference type="GO" id="GO:0030036">
    <property type="term" value="P:actin cytoskeleton organization"/>
    <property type="evidence" value="ECO:0007669"/>
    <property type="project" value="InterPro"/>
</dbReference>
<dbReference type="SMART" id="SM00557">
    <property type="entry name" value="IG_FLMN"/>
    <property type="match status" value="2"/>
</dbReference>
<keyword evidence="2" id="KW-0862">Zinc</keyword>
<dbReference type="SUPFAM" id="SSF54236">
    <property type="entry name" value="Ubiquitin-like"/>
    <property type="match status" value="1"/>
</dbReference>
<feature type="repeat" description="Filamin" evidence="3">
    <location>
        <begin position="669"/>
        <end position="725"/>
    </location>
</feature>
<name>A0A7S1INK6_9EUGL</name>
<evidence type="ECO:0000259" key="5">
    <source>
        <dbReference type="PROSITE" id="PS50053"/>
    </source>
</evidence>
<keyword evidence="1" id="KW-0677">Repeat</keyword>
<evidence type="ECO:0000313" key="7">
    <source>
        <dbReference type="EMBL" id="CAD9018261.1"/>
    </source>
</evidence>
<evidence type="ECO:0000256" key="1">
    <source>
        <dbReference type="ARBA" id="ARBA00022737"/>
    </source>
</evidence>
<organism evidence="7">
    <name type="scientific">Eutreptiella gymnastica</name>
    <dbReference type="NCBI Taxonomy" id="73025"/>
    <lineage>
        <taxon>Eukaryota</taxon>
        <taxon>Discoba</taxon>
        <taxon>Euglenozoa</taxon>
        <taxon>Euglenida</taxon>
        <taxon>Spirocuta</taxon>
        <taxon>Euglenophyceae</taxon>
        <taxon>Eutreptiales</taxon>
        <taxon>Eutreptiaceae</taxon>
        <taxon>Eutreptiella</taxon>
    </lineage>
</organism>
<dbReference type="CDD" id="cd17039">
    <property type="entry name" value="Ubl_ubiquitin_like"/>
    <property type="match status" value="1"/>
</dbReference>
<dbReference type="InterPro" id="IPR013783">
    <property type="entry name" value="Ig-like_fold"/>
</dbReference>
<dbReference type="PROSITE" id="PS50053">
    <property type="entry name" value="UBIQUITIN_2"/>
    <property type="match status" value="1"/>
</dbReference>
<dbReference type="GO" id="GO:0051015">
    <property type="term" value="F:actin filament binding"/>
    <property type="evidence" value="ECO:0007669"/>
    <property type="project" value="InterPro"/>
</dbReference>
<dbReference type="Gene3D" id="2.60.40.10">
    <property type="entry name" value="Immunoglobulins"/>
    <property type="match status" value="3"/>
</dbReference>
<dbReference type="GO" id="GO:0008270">
    <property type="term" value="F:zinc ion binding"/>
    <property type="evidence" value="ECO:0007669"/>
    <property type="project" value="UniProtKB-KW"/>
</dbReference>
<feature type="compositionally biased region" description="Polar residues" evidence="4">
    <location>
        <begin position="773"/>
        <end position="788"/>
    </location>
</feature>
<dbReference type="CDD" id="cd19757">
    <property type="entry name" value="Bbox1"/>
    <property type="match status" value="1"/>
</dbReference>
<evidence type="ECO:0000256" key="4">
    <source>
        <dbReference type="SAM" id="MobiDB-lite"/>
    </source>
</evidence>
<sequence length="1438" mass="158840">MSVAMVPVVPRAKLGSLTSERPPSSPIDIAQCTVCFLGGQARHFGVAAVAGREGYFVVQLRDAGGSPATLTPGETAIYATCADPAVQILRQVPYDVGAYKVTYCTETAGDFQVQVMLASWKTKAVVPLGAPLTVTVQPDLPCRLQCKLRPPPTYHVGEEGHLVVEVYDRFLNPIRGAMLSVQTNTKGLQLLPVEPLAAEGSPGHYRLPFYTERSHKYILKSYIVGNAGIAYPEPFELPVYILMPLPAPLASWNCLDDPQQQRTGTTGVTGTLTFHKRDRFGNRINADVFNKTENDDAFCLRCADPALTLHPATTEDASTFCIAYDATEAKTYILHLGLGDVLLDVGPLSLVIHPQPASALHSFIELPVPCAWAGTPGVVSVWLLDQYGNPTNTEDPQNPVRVMVQGETEPLSLTFEEPERWEGPPDSPLGVQSNMGTVQGDLQAIVNNRLHTRQPIVTCSGPSEETPPPAPLWLQFDCGQRPQRFVKCRVFAVCDTAAIRWALEYSDDAERWLRCATLLQVDGWCTSQWPYCGEHRFWRLVCESPHIHGEPCPCPYPHPTAEPWAWCSVEWYVPVLGKAYGRYTKPRAKLYGVNMQIGNELIRQCSELRGSQTFPLWVNNVLAPGKSVVELPNPPEQLVVRPEMSLLVTLKDSSGHQRLVGSEEELQLLQVLVTDPGLQRIGVVLVNNNNGTYTATFDGRRAGNYTLEVRYGDVAIPSPTGFTMLPAAVQVSNCAFLGIDKTYEEVKRLEVEIQRRRAEHDQVEAALLVRPASPTSLRSPTGSPTSNSKSRKGKGQTPNSKGVKIPKTTHSLAQAAQATSPSNVEMTELDLDRKYVDGLQGGVVGRQSRFRILARDQFFNHCSPQGVGMEEFRVTVSAKTQAPQDLVDGVVGTGMQTLQAEVVYEADGYYGVWYTLTRAGAYTLSIEYVMGEEPVAMQQFEVCMSAAKVHAESCKLLKKATRPTSPKREPRRLQVPSGEAFAMVLLVQDCYGNPIPHEDSTVFQGTFQTPWKSAEEDRQRRQQAEAAAQLQRERDEAARLAASTGQDRPPSAKPDSPQPEEVDPTNVWEPVLHEPRVVITPDRTQGPGIYTITTTAYTQGRYILHLEYDGVRIMAQKFSCVPSAPVASKSRVVSLSAEVSVCIECTQRTAIYYCRFCRQAFCGPCWTQRHTNRHRQHHVQTVIGVDDQKWKAGDWVTFGILTRDKYDNNVSIHENSSTAFEVTLEYIPRIVEPKTKEAKGKKKSVSIPFVVQFPDGTSWPVELLGSELILHLKRKILEQAGIPVVQQQLEYNGKVLDDQRSLADCGVAKDAAVTVEKVDPVPFDQVPGDCTNQGKVVWRVEFPVKGYGQYCLQLKIGSGLAAKNLHRFMLEAPFEEPKGKAAQQKLIDEMQWTVEHYKSLLGLPHNAERLQQADTDPAVDGSGAAEEGPRSPVVPRSP</sequence>
<feature type="domain" description="B box-type" evidence="6">
    <location>
        <begin position="1137"/>
        <end position="1182"/>
    </location>
</feature>
<gene>
    <name evidence="7" type="ORF">EGYM00392_LOCUS29371</name>
</gene>
<protein>
    <recommendedName>
        <fullName evidence="8">Ubiquitin-like domain-containing protein</fullName>
    </recommendedName>
</protein>
<dbReference type="InterPro" id="IPR017868">
    <property type="entry name" value="Filamin/ABP280_repeat-like"/>
</dbReference>
<dbReference type="InterPro" id="IPR001298">
    <property type="entry name" value="Filamin/ABP280_rpt"/>
</dbReference>
<dbReference type="Pfam" id="PF00630">
    <property type="entry name" value="Filamin"/>
    <property type="match status" value="1"/>
</dbReference>
<feature type="region of interest" description="Disordered" evidence="4">
    <location>
        <begin position="1010"/>
        <end position="1065"/>
    </location>
</feature>
<dbReference type="InterPro" id="IPR000626">
    <property type="entry name" value="Ubiquitin-like_dom"/>
</dbReference>
<keyword evidence="2" id="KW-0479">Metal-binding</keyword>
<dbReference type="SUPFAM" id="SSF81296">
    <property type="entry name" value="E set domains"/>
    <property type="match status" value="2"/>
</dbReference>
<evidence type="ECO:0000259" key="6">
    <source>
        <dbReference type="PROSITE" id="PS50119"/>
    </source>
</evidence>
<dbReference type="PROSITE" id="PS50194">
    <property type="entry name" value="FILAMIN_REPEAT"/>
    <property type="match status" value="2"/>
</dbReference>
<dbReference type="InterPro" id="IPR038446">
    <property type="entry name" value="CEBP_ZZ_sf"/>
</dbReference>
<dbReference type="InterPro" id="IPR029071">
    <property type="entry name" value="Ubiquitin-like_domsf"/>
</dbReference>
<dbReference type="PANTHER" id="PTHR38537">
    <property type="entry name" value="JITTERBUG, ISOFORM N"/>
    <property type="match status" value="1"/>
</dbReference>
<dbReference type="EMBL" id="HBGA01078757">
    <property type="protein sequence ID" value="CAD9018261.1"/>
    <property type="molecule type" value="Transcribed_RNA"/>
</dbReference>
<dbReference type="Gene3D" id="3.10.20.90">
    <property type="entry name" value="Phosphatidylinositol 3-kinase Catalytic Subunit, Chain A, domain 1"/>
    <property type="match status" value="1"/>
</dbReference>
<proteinExistence type="predicted"/>
<dbReference type="Pfam" id="PF00240">
    <property type="entry name" value="ubiquitin"/>
    <property type="match status" value="1"/>
</dbReference>
<dbReference type="InterPro" id="IPR044801">
    <property type="entry name" value="Filamin"/>
</dbReference>
<dbReference type="PANTHER" id="PTHR38537:SF8">
    <property type="entry name" value="FILAMIN-A"/>
    <property type="match status" value="1"/>
</dbReference>
<feature type="domain" description="Ubiquitin-like" evidence="5">
    <location>
        <begin position="1247"/>
        <end position="1315"/>
    </location>
</feature>
<feature type="region of interest" description="Disordered" evidence="4">
    <location>
        <begin position="1406"/>
        <end position="1438"/>
    </location>
</feature>
<dbReference type="PROSITE" id="PS00028">
    <property type="entry name" value="ZINC_FINGER_C2H2_1"/>
    <property type="match status" value="1"/>
</dbReference>
<feature type="compositionally biased region" description="Basic and acidic residues" evidence="4">
    <location>
        <begin position="1013"/>
        <end position="1023"/>
    </location>
</feature>
<dbReference type="InterPro" id="IPR000315">
    <property type="entry name" value="Znf_B-box"/>
</dbReference>